<dbReference type="FunFam" id="1.10.1200.10:FF:000005">
    <property type="entry name" value="Nonribosomal peptide synthetase 1"/>
    <property type="match status" value="1"/>
</dbReference>
<dbReference type="Pfam" id="PF13193">
    <property type="entry name" value="AMP-binding_C"/>
    <property type="match status" value="1"/>
</dbReference>
<keyword evidence="6" id="KW-0472">Membrane</keyword>
<feature type="compositionally biased region" description="Low complexity" evidence="5">
    <location>
        <begin position="158"/>
        <end position="179"/>
    </location>
</feature>
<dbReference type="InterPro" id="IPR020845">
    <property type="entry name" value="AMP-binding_CS"/>
</dbReference>
<organism evidence="8 9">
    <name type="scientific">Streptomyces armeniacus</name>
    <dbReference type="NCBI Taxonomy" id="83291"/>
    <lineage>
        <taxon>Bacteria</taxon>
        <taxon>Bacillati</taxon>
        <taxon>Actinomycetota</taxon>
        <taxon>Actinomycetes</taxon>
        <taxon>Kitasatosporales</taxon>
        <taxon>Streptomycetaceae</taxon>
        <taxon>Streptomyces</taxon>
    </lineage>
</organism>
<dbReference type="Gene3D" id="3.30.559.10">
    <property type="entry name" value="Chloramphenicol acetyltransferase-like domain"/>
    <property type="match status" value="1"/>
</dbReference>
<evidence type="ECO:0000256" key="3">
    <source>
        <dbReference type="ARBA" id="ARBA00022450"/>
    </source>
</evidence>
<dbReference type="InterPro" id="IPR023213">
    <property type="entry name" value="CAT-like_dom_sf"/>
</dbReference>
<evidence type="ECO:0000256" key="1">
    <source>
        <dbReference type="ARBA" id="ARBA00001957"/>
    </source>
</evidence>
<dbReference type="PANTHER" id="PTHR45527">
    <property type="entry name" value="NONRIBOSOMAL PEPTIDE SYNTHETASE"/>
    <property type="match status" value="1"/>
</dbReference>
<dbReference type="Pfam" id="PF00501">
    <property type="entry name" value="AMP-binding"/>
    <property type="match status" value="1"/>
</dbReference>
<dbReference type="SUPFAM" id="SSF52777">
    <property type="entry name" value="CoA-dependent acyltransferases"/>
    <property type="match status" value="2"/>
</dbReference>
<dbReference type="GO" id="GO:0008610">
    <property type="term" value="P:lipid biosynthetic process"/>
    <property type="evidence" value="ECO:0007669"/>
    <property type="project" value="UniProtKB-ARBA"/>
</dbReference>
<dbReference type="Pfam" id="PF00975">
    <property type="entry name" value="Thioesterase"/>
    <property type="match status" value="1"/>
</dbReference>
<dbReference type="GO" id="GO:0043041">
    <property type="term" value="P:amino acid activation for nonribosomal peptide biosynthetic process"/>
    <property type="evidence" value="ECO:0007669"/>
    <property type="project" value="TreeGrafter"/>
</dbReference>
<dbReference type="GO" id="GO:0005525">
    <property type="term" value="F:GTP binding"/>
    <property type="evidence" value="ECO:0007669"/>
    <property type="project" value="InterPro"/>
</dbReference>
<dbReference type="GO" id="GO:0031177">
    <property type="term" value="F:phosphopantetheine binding"/>
    <property type="evidence" value="ECO:0007669"/>
    <property type="project" value="InterPro"/>
</dbReference>
<reference evidence="8 9" key="1">
    <citation type="submission" date="2018-07" db="EMBL/GenBank/DDBJ databases">
        <title>Draft genome of the type strain Streptomyces armeniacus ATCC 15676.</title>
        <authorList>
            <person name="Labana P."/>
            <person name="Gosse J.T."/>
            <person name="Boddy C.N."/>
        </authorList>
    </citation>
    <scope>NUCLEOTIDE SEQUENCE [LARGE SCALE GENOMIC DNA]</scope>
    <source>
        <strain evidence="8 9">ATCC 15676</strain>
    </source>
</reference>
<feature type="compositionally biased region" description="Low complexity" evidence="5">
    <location>
        <begin position="565"/>
        <end position="584"/>
    </location>
</feature>
<dbReference type="FunFam" id="3.30.559.30:FF:000001">
    <property type="entry name" value="Non-ribosomal peptide synthetase"/>
    <property type="match status" value="1"/>
</dbReference>
<dbReference type="InterPro" id="IPR029058">
    <property type="entry name" value="AB_hydrolase_fold"/>
</dbReference>
<feature type="region of interest" description="Disordered" evidence="5">
    <location>
        <begin position="524"/>
        <end position="584"/>
    </location>
</feature>
<dbReference type="CDD" id="cd11383">
    <property type="entry name" value="YfjP"/>
    <property type="match status" value="1"/>
</dbReference>
<dbReference type="InterPro" id="IPR000873">
    <property type="entry name" value="AMP-dep_synth/lig_dom"/>
</dbReference>
<dbReference type="SUPFAM" id="SSF52540">
    <property type="entry name" value="P-loop containing nucleoside triphosphate hydrolases"/>
    <property type="match status" value="1"/>
</dbReference>
<dbReference type="GO" id="GO:0044550">
    <property type="term" value="P:secondary metabolite biosynthetic process"/>
    <property type="evidence" value="ECO:0007669"/>
    <property type="project" value="UniProtKB-ARBA"/>
</dbReference>
<keyword evidence="3" id="KW-0596">Phosphopantetheine</keyword>
<dbReference type="PROSITE" id="PS00012">
    <property type="entry name" value="PHOSPHOPANTETHEINE"/>
    <property type="match status" value="1"/>
</dbReference>
<dbReference type="Gene3D" id="3.40.50.980">
    <property type="match status" value="2"/>
</dbReference>
<dbReference type="InterPro" id="IPR036736">
    <property type="entry name" value="ACP-like_sf"/>
</dbReference>
<keyword evidence="6" id="KW-1133">Transmembrane helix</keyword>
<evidence type="ECO:0000256" key="4">
    <source>
        <dbReference type="ARBA" id="ARBA00022553"/>
    </source>
</evidence>
<dbReference type="CDD" id="cd05930">
    <property type="entry name" value="A_NRPS"/>
    <property type="match status" value="1"/>
</dbReference>
<dbReference type="Gene3D" id="3.40.50.300">
    <property type="entry name" value="P-loop containing nucleotide triphosphate hydrolases"/>
    <property type="match status" value="1"/>
</dbReference>
<dbReference type="Proteomes" id="UP000254425">
    <property type="component" value="Chromosome"/>
</dbReference>
<dbReference type="FunFam" id="3.30.559.10:FF:000012">
    <property type="entry name" value="Non-ribosomal peptide synthetase"/>
    <property type="match status" value="1"/>
</dbReference>
<dbReference type="CDD" id="cd19540">
    <property type="entry name" value="LCL_NRPS-like"/>
    <property type="match status" value="1"/>
</dbReference>
<keyword evidence="9" id="KW-1185">Reference proteome</keyword>
<dbReference type="Pfam" id="PF00668">
    <property type="entry name" value="Condensation"/>
    <property type="match status" value="1"/>
</dbReference>
<dbReference type="Gene3D" id="3.40.50.1820">
    <property type="entry name" value="alpha/beta hydrolase"/>
    <property type="match status" value="1"/>
</dbReference>
<feature type="region of interest" description="Disordered" evidence="5">
    <location>
        <begin position="1841"/>
        <end position="1860"/>
    </location>
</feature>
<dbReference type="SUPFAM" id="SSF47336">
    <property type="entry name" value="ACP-like"/>
    <property type="match status" value="1"/>
</dbReference>
<comment type="cofactor">
    <cofactor evidence="1">
        <name>pantetheine 4'-phosphate</name>
        <dbReference type="ChEBI" id="CHEBI:47942"/>
    </cofactor>
</comment>
<dbReference type="FunFam" id="3.40.50.12780:FF:000012">
    <property type="entry name" value="Non-ribosomal peptide synthetase"/>
    <property type="match status" value="1"/>
</dbReference>
<dbReference type="InterPro" id="IPR027417">
    <property type="entry name" value="P-loop_NTPase"/>
</dbReference>
<dbReference type="InterPro" id="IPR045851">
    <property type="entry name" value="AMP-bd_C_sf"/>
</dbReference>
<dbReference type="KEGG" id="sarm:DVA86_13705"/>
<dbReference type="GO" id="GO:0003824">
    <property type="term" value="F:catalytic activity"/>
    <property type="evidence" value="ECO:0007669"/>
    <property type="project" value="InterPro"/>
</dbReference>
<dbReference type="InterPro" id="IPR006162">
    <property type="entry name" value="Ppantetheine_attach_site"/>
</dbReference>
<dbReference type="PROSITE" id="PS00455">
    <property type="entry name" value="AMP_BINDING"/>
    <property type="match status" value="1"/>
</dbReference>
<dbReference type="FunFam" id="2.30.38.10:FF:000001">
    <property type="entry name" value="Non-ribosomal peptide synthetase PvdI"/>
    <property type="match status" value="1"/>
</dbReference>
<dbReference type="SUPFAM" id="SSF56801">
    <property type="entry name" value="Acetyl-CoA synthetase-like"/>
    <property type="match status" value="1"/>
</dbReference>
<dbReference type="Gene3D" id="3.30.559.30">
    <property type="entry name" value="Nonribosomal peptide synthetase, condensation domain"/>
    <property type="match status" value="1"/>
</dbReference>
<feature type="compositionally biased region" description="Gly residues" evidence="5">
    <location>
        <begin position="533"/>
        <end position="564"/>
    </location>
</feature>
<feature type="region of interest" description="Disordered" evidence="5">
    <location>
        <begin position="1"/>
        <end position="186"/>
    </location>
</feature>
<dbReference type="GO" id="GO:0005829">
    <property type="term" value="C:cytosol"/>
    <property type="evidence" value="ECO:0007669"/>
    <property type="project" value="TreeGrafter"/>
</dbReference>
<dbReference type="InterPro" id="IPR009081">
    <property type="entry name" value="PP-bd_ACP"/>
</dbReference>
<keyword evidence="6" id="KW-0812">Transmembrane</keyword>
<gene>
    <name evidence="8" type="ORF">DVA86_13705</name>
</gene>
<dbReference type="Pfam" id="PF00550">
    <property type="entry name" value="PP-binding"/>
    <property type="match status" value="1"/>
</dbReference>
<dbReference type="NCBIfam" id="TIGR01733">
    <property type="entry name" value="AA-adenyl-dom"/>
    <property type="match status" value="1"/>
</dbReference>
<dbReference type="FunFam" id="3.30.300.30:FF:000010">
    <property type="entry name" value="Enterobactin synthetase component F"/>
    <property type="match status" value="1"/>
</dbReference>
<protein>
    <submittedName>
        <fullName evidence="8">Amino acid adenylation domain-containing protein</fullName>
    </submittedName>
</protein>
<feature type="transmembrane region" description="Helical" evidence="6">
    <location>
        <begin position="714"/>
        <end position="734"/>
    </location>
</feature>
<accession>A0A345XPH8</accession>
<comment type="similarity">
    <text evidence="2">Belongs to the ATP-dependent AMP-binding enzyme family.</text>
</comment>
<evidence type="ECO:0000313" key="8">
    <source>
        <dbReference type="EMBL" id="AXK33544.1"/>
    </source>
</evidence>
<dbReference type="InterPro" id="IPR010071">
    <property type="entry name" value="AA_adenyl_dom"/>
</dbReference>
<feature type="compositionally biased region" description="Basic and acidic residues" evidence="5">
    <location>
        <begin position="66"/>
        <end position="127"/>
    </location>
</feature>
<dbReference type="InterPro" id="IPR020802">
    <property type="entry name" value="TesA-like"/>
</dbReference>
<dbReference type="Pfam" id="PF01926">
    <property type="entry name" value="MMR_HSR1"/>
    <property type="match status" value="1"/>
</dbReference>
<name>A0A345XPH8_9ACTN</name>
<dbReference type="InterPro" id="IPR001031">
    <property type="entry name" value="Thioesterase"/>
</dbReference>
<dbReference type="InterPro" id="IPR025110">
    <property type="entry name" value="AMP-bd_C"/>
</dbReference>
<dbReference type="SUPFAM" id="SSF53474">
    <property type="entry name" value="alpha/beta-Hydrolases"/>
    <property type="match status" value="1"/>
</dbReference>
<dbReference type="SMART" id="SM00823">
    <property type="entry name" value="PKS_PP"/>
    <property type="match status" value="1"/>
</dbReference>
<feature type="domain" description="Carrier" evidence="7">
    <location>
        <begin position="1858"/>
        <end position="1932"/>
    </location>
</feature>
<proteinExistence type="inferred from homology"/>
<evidence type="ECO:0000259" key="7">
    <source>
        <dbReference type="PROSITE" id="PS50075"/>
    </source>
</evidence>
<dbReference type="InterPro" id="IPR001242">
    <property type="entry name" value="Condensation_dom"/>
</dbReference>
<dbReference type="InterPro" id="IPR006073">
    <property type="entry name" value="GTP-bd"/>
</dbReference>
<evidence type="ECO:0000313" key="9">
    <source>
        <dbReference type="Proteomes" id="UP000254425"/>
    </source>
</evidence>
<evidence type="ECO:0000256" key="6">
    <source>
        <dbReference type="SAM" id="Phobius"/>
    </source>
</evidence>
<dbReference type="Gene3D" id="3.30.300.30">
    <property type="match status" value="1"/>
</dbReference>
<sequence>MEQDAAEAEPWPDAGEGPEAPAQVFRPEGGGTAGAADEAEPAAEAPGAASVERGGWDDGLIARRAPHAEADLEARRRERANGHRTDAGVRAEDDADGHRARGRDGGVEKGADRGVDRGVERDGDADRCAGSAHGHAGAGTGAGASAERTAPPAKGRSAEAAEAADANTPRTPRTAGTTRDIPDPYGSVGGVGDSALLRRLGALRELVGLSRTRLEGKVLAEPLRVLEEAGARGRLSRAYTTVAIAGATGSGKSSLFNALAGRALSEVGVRRPTTAQPIACTWEAEREGGADGLLDRLGIAPVVRRRVRDAGLHGLVLIDLPDHDSVAEGHREQVDRLLRLVDAVVWVVDPEKYADAVLHERYLRPLAGYAEVTFVVLNQTDRLPGDATDTVLDDLRQLLDEDGVALGEHGEPGARVLATSALTGDGITELREELGAFAAAREAPARRLTADLDGAAARLRPAYADPDAPGPVGLTEQAREDFEDRLASAVGAVAAGQAAERAWLRHAERSCGTPWSQLVRWHDTRRQERQQQPGGGAAARGTGAGGGSRNGARAGAGTGAGTGTAPGRRQGAGAVQGAAEGAVEGAPRVARPVLAQAVRELAARAVTGLPEAWRKTVRDAAWRGAEGLPEALDAVVAEVAEAPEADMEAEPDAENGAEPASAPVADGGWHGPVRLHRPPWWAAAMAGQGLLLAVQVLGLIWLVGAVFGSYDGELWLPVALVLGGALGGPLLAWGCRAAARGPARAYGQEEERRLRRLAAGCGRSRVLEPVAAELLRYREVRGQYVIAAGGAERRGLLRMGRILAGDWYHAYPARVPPGRRGARPGREARAYGYGAHTRARSRARTRTRARARTRLTTVRPALTPAERPELIPLSPAQQRMWFLNRLEGPADTYNLPWVLRLDGALDRAALAAALGDVVARHETLRTVFPETDGTAYQRILENPPVQLPVRDVTPGELTEQITEFARQGFDLAVELPLRARLFALSETEHVLVTVIHHIAADGWSNAPMARDLSRAYTARLDGAPPAFEPLPVQYADYTLWQRKLLGREEDPGSAASRQLDYWRQALANMPEELQLPTDFPRPPMPSYRGGTVDFHIDPAAHARAAKLAQECGASLFMVVQAALSTLLAKLGGQDDIALGTPIAGRTDEALNDLVGLFVNTLVLRADVSGNPTFRELVDRVRTVDLAGFEHQDVPFERLVDVLAPSRSMARNPLFQVLFALQNNDAATFELAGLRATADSARTGSARFDLAFELAERQPVPAAGADAPGGMTGRLEYSADLFTQESAQLLADRLCMLLDALTREPDLHLGSVTPMLPGEAERLLGTWNGAPAHPAGEPLAARIEARTAAAPSQIALISDDGVLTYRALGERSNRLAHALIARGAGPGTLVAIALPRSASMVVAALAVLKSGAAYLPIDPVYPPDRIGYMLDDAAPVLVLTETSVARELPQLASHPQLCLDEPEVRRTLLRMPGTDLTAADRPGGLPTPDHTAYVIYTSGSTGRPKGVVVPLGSFTNFLTELGRMLDLDAHDRFVSVTTFGFDIANLELFAPLLAGSTLVLAGNRTVRDPMELAELLLSTGATVLQATPTLWHTLVDEYPEALNGLHALTGGEAIPPALAAAVQGATQRLTNLYGPTETTIWSTAADIDSSGNPLIGKPLAGNRVYVLDEWLRPVPPGVTGELYIGGAAVTLGYHNRLTLTAERFIADPFAAEPGARMYRTGDLVRWTSEGLLDYLGRGDNQVKVSGFRIELGEIEAALLSHPQVNRAVVTVRTDSSGTPRLAAYVVPQDPQGQGDQGGQGENASVEARDLRAHLAVELPAHMIPATFTELAEFPLTPNAKVDRKALPAPEPVATTGGRGPQTPLEETLCAVFADVLGVEQVGAEADFFELGGDSIRSIRLVGRARDRGVGLTPADVFVHRTVAGLAAVATTQQGAAPDADAFARVLQIRPRGSRQPLFCVHGGGGLGWPFMELGGALDDSVPVYAFQAGGILETGGQPGTVVEMAAEYLAEVRRIQPDGPYHLLGWSFGALVAHEMARQLQESGEEVALLANLDGFPAAATGAEPVHGDAEVYAEILRRCGLDPAGIPELTAESVLSLLARSANPLAELSTQQLANMVTVIRRLSGMGEAHLPGRYRGDMLFFAATRDVGAGAPDETAWKEHVEGSVIRHEVDADHEGMLSPDSVPQIASVLMAALDR</sequence>
<evidence type="ECO:0000256" key="5">
    <source>
        <dbReference type="SAM" id="MobiDB-lite"/>
    </source>
</evidence>
<dbReference type="GO" id="GO:0017000">
    <property type="term" value="P:antibiotic biosynthetic process"/>
    <property type="evidence" value="ECO:0007669"/>
    <property type="project" value="UniProtKB-ARBA"/>
</dbReference>
<dbReference type="SMART" id="SM00824">
    <property type="entry name" value="PKS_TE"/>
    <property type="match status" value="1"/>
</dbReference>
<evidence type="ECO:0000256" key="2">
    <source>
        <dbReference type="ARBA" id="ARBA00006432"/>
    </source>
</evidence>
<keyword evidence="4" id="KW-0597">Phosphoprotein</keyword>
<dbReference type="EMBL" id="CP031320">
    <property type="protein sequence ID" value="AXK33544.1"/>
    <property type="molecule type" value="Genomic_DNA"/>
</dbReference>
<feature type="transmembrane region" description="Helical" evidence="6">
    <location>
        <begin position="680"/>
        <end position="707"/>
    </location>
</feature>
<dbReference type="FunFam" id="3.40.50.980:FF:000001">
    <property type="entry name" value="Non-ribosomal peptide synthetase"/>
    <property type="match status" value="1"/>
</dbReference>
<dbReference type="Gene3D" id="2.30.38.10">
    <property type="entry name" value="Luciferase, Domain 3"/>
    <property type="match status" value="1"/>
</dbReference>
<dbReference type="PROSITE" id="PS50075">
    <property type="entry name" value="CARRIER"/>
    <property type="match status" value="1"/>
</dbReference>
<dbReference type="InterPro" id="IPR020806">
    <property type="entry name" value="PKS_PP-bd"/>
</dbReference>
<dbReference type="PANTHER" id="PTHR45527:SF1">
    <property type="entry name" value="FATTY ACID SYNTHASE"/>
    <property type="match status" value="1"/>
</dbReference>